<comment type="caution">
    <text evidence="1">The sequence shown here is derived from an EMBL/GenBank/DDBJ whole genome shotgun (WGS) entry which is preliminary data.</text>
</comment>
<dbReference type="RefSeq" id="WP_070811227.1">
    <property type="nucleotide sequence ID" value="NZ_CP118053.1"/>
</dbReference>
<sequence>MPNYLKVGDTYRPVSKRLNEWRVFFPELEKQYENKAIIDEETYFRDYAIHQYLENDLNKERLKRADLEDDIYYSKEFFKETEIEDIDNAIEDIKGNYQANSSKYEYYSSKNKLPQTYHYERGGNWDLRPNQEAAVDSFINAVKNGRRNLYEIEIKRENVLNAMVKIAHFPHYKTLKDFDFDFQTNINQNQ</sequence>
<organism evidence="1 2">
    <name type="scientific">Streptococcus anginosus</name>
    <dbReference type="NCBI Taxonomy" id="1328"/>
    <lineage>
        <taxon>Bacteria</taxon>
        <taxon>Bacillati</taxon>
        <taxon>Bacillota</taxon>
        <taxon>Bacilli</taxon>
        <taxon>Lactobacillales</taxon>
        <taxon>Streptococcaceae</taxon>
        <taxon>Streptococcus</taxon>
        <taxon>Streptococcus anginosus group</taxon>
    </lineage>
</organism>
<dbReference type="Proteomes" id="UP001208853">
    <property type="component" value="Unassembled WGS sequence"/>
</dbReference>
<evidence type="ECO:0000313" key="1">
    <source>
        <dbReference type="EMBL" id="MCW1073135.1"/>
    </source>
</evidence>
<proteinExistence type="predicted"/>
<dbReference type="AlphaFoldDB" id="A0AAW5TMD2"/>
<reference evidence="1" key="1">
    <citation type="submission" date="2022-10" db="EMBL/GenBank/DDBJ databases">
        <title>Comparative genomic study of S. anginosus.</title>
        <authorList>
            <person name="Prasad A."/>
            <person name="Ene A."/>
            <person name="Jablonska S."/>
            <person name="Du J."/>
            <person name="Wolfe A.J."/>
            <person name="Putonti C."/>
        </authorList>
    </citation>
    <scope>NUCLEOTIDE SEQUENCE</scope>
    <source>
        <strain evidence="1">UMB6888</strain>
    </source>
</reference>
<protein>
    <submittedName>
        <fullName evidence="1">Uncharacterized protein</fullName>
    </submittedName>
</protein>
<evidence type="ECO:0000313" key="2">
    <source>
        <dbReference type="Proteomes" id="UP001208853"/>
    </source>
</evidence>
<dbReference type="EMBL" id="JAPAIK010000092">
    <property type="protein sequence ID" value="MCW1073135.1"/>
    <property type="molecule type" value="Genomic_DNA"/>
</dbReference>
<accession>A0AAW5TMD2</accession>
<gene>
    <name evidence="1" type="ORF">OJ930_09005</name>
</gene>
<name>A0AAW5TMD2_STRAP</name>